<organism evidence="1 2">
    <name type="scientific">Flavivirga jejuensis</name>
    <dbReference type="NCBI Taxonomy" id="870487"/>
    <lineage>
        <taxon>Bacteria</taxon>
        <taxon>Pseudomonadati</taxon>
        <taxon>Bacteroidota</taxon>
        <taxon>Flavobacteriia</taxon>
        <taxon>Flavobacteriales</taxon>
        <taxon>Flavobacteriaceae</taxon>
        <taxon>Flavivirga</taxon>
    </lineage>
</organism>
<name>A0ABT8WUL7_9FLAO</name>
<reference evidence="1" key="1">
    <citation type="submission" date="2023-07" db="EMBL/GenBank/DDBJ databases">
        <title>Two novel species in the genus Flavivirga.</title>
        <authorList>
            <person name="Kwon K."/>
        </authorList>
    </citation>
    <scope>NUCLEOTIDE SEQUENCE</scope>
    <source>
        <strain evidence="1">KACC 14158</strain>
    </source>
</reference>
<sequence length="352" mass="41508">MSPFLRITSLTFLIGILMSTGISAQEIRSRLISFNTSLSNSLVFPAKEIIIDNYLNQGYAFWHSNAQVEVYLVDFEDSLFSQTTTDSLGYFHAKIPQNRDCYIKIEGAEWQYGENHIPLYIKSIKQNHTTTIPFIPYLRSSSSLGEYVYVKQKRKFPFQKEKWKHVHNPPTMYDPYSLGMYIFRYNDYECSLLKKHEDCEIYFPTQYHALVDLRVKKIKFRRDSLYHLEDSLYRNTVLAPDEEAVKPFFINLVEESFYERFPGGKASFERFIEIKRKLPQEVPKTSCYVKVSCILKADGSLIYPVITKSYDSWHDQEAIRLIKLLPKPKPLRSRARIRTHLIHIDIEFKYPK</sequence>
<evidence type="ECO:0008006" key="3">
    <source>
        <dbReference type="Google" id="ProtNLM"/>
    </source>
</evidence>
<evidence type="ECO:0000313" key="2">
    <source>
        <dbReference type="Proteomes" id="UP001176806"/>
    </source>
</evidence>
<dbReference type="RefSeq" id="WP_303304103.1">
    <property type="nucleotide sequence ID" value="NZ_BAABDA010000011.1"/>
</dbReference>
<gene>
    <name evidence="1" type="ORF">Q4Q40_21500</name>
</gene>
<accession>A0ABT8WUL7</accession>
<proteinExistence type="predicted"/>
<dbReference type="Proteomes" id="UP001176806">
    <property type="component" value="Unassembled WGS sequence"/>
</dbReference>
<keyword evidence="2" id="KW-1185">Reference proteome</keyword>
<protein>
    <recommendedName>
        <fullName evidence="3">TonB-like protein</fullName>
    </recommendedName>
</protein>
<dbReference type="EMBL" id="JAUOEL010000009">
    <property type="protein sequence ID" value="MDO5976784.1"/>
    <property type="molecule type" value="Genomic_DNA"/>
</dbReference>
<comment type="caution">
    <text evidence="1">The sequence shown here is derived from an EMBL/GenBank/DDBJ whole genome shotgun (WGS) entry which is preliminary data.</text>
</comment>
<evidence type="ECO:0000313" key="1">
    <source>
        <dbReference type="EMBL" id="MDO5976784.1"/>
    </source>
</evidence>